<feature type="domain" description="4Fe-4S ferredoxin-type" evidence="4">
    <location>
        <begin position="180"/>
        <end position="209"/>
    </location>
</feature>
<evidence type="ECO:0000256" key="2">
    <source>
        <dbReference type="ARBA" id="ARBA00023004"/>
    </source>
</evidence>
<keyword evidence="1" id="KW-0479">Metal-binding</keyword>
<keyword evidence="2" id="KW-0408">Iron</keyword>
<dbReference type="EMBL" id="JACRST010000008">
    <property type="protein sequence ID" value="MBC8546641.1"/>
    <property type="molecule type" value="Genomic_DNA"/>
</dbReference>
<protein>
    <submittedName>
        <fullName evidence="5">Flavodoxin</fullName>
    </submittedName>
</protein>
<keyword evidence="6" id="KW-1185">Reference proteome</keyword>
<evidence type="ECO:0000256" key="3">
    <source>
        <dbReference type="ARBA" id="ARBA00023014"/>
    </source>
</evidence>
<dbReference type="RefSeq" id="WP_249282720.1">
    <property type="nucleotide sequence ID" value="NZ_JACRST010000008.1"/>
</dbReference>
<dbReference type="AlphaFoldDB" id="A0A926DYX3"/>
<dbReference type="PROSITE" id="PS00198">
    <property type="entry name" value="4FE4S_FER_1"/>
    <property type="match status" value="2"/>
</dbReference>
<dbReference type="Gene3D" id="3.40.50.360">
    <property type="match status" value="1"/>
</dbReference>
<dbReference type="Pfam" id="PF13187">
    <property type="entry name" value="Fer4_9"/>
    <property type="match status" value="1"/>
</dbReference>
<feature type="domain" description="4Fe-4S ferredoxin-type" evidence="4">
    <location>
        <begin position="214"/>
        <end position="237"/>
    </location>
</feature>
<accession>A0A926DYX3</accession>
<dbReference type="Proteomes" id="UP000653127">
    <property type="component" value="Unassembled WGS sequence"/>
</dbReference>
<dbReference type="InterPro" id="IPR047964">
    <property type="entry name" value="EFR1-like"/>
</dbReference>
<comment type="caution">
    <text evidence="5">The sequence shown here is derived from an EMBL/GenBank/DDBJ whole genome shotgun (WGS) entry which is preliminary data.</text>
</comment>
<evidence type="ECO:0000313" key="5">
    <source>
        <dbReference type="EMBL" id="MBC8546641.1"/>
    </source>
</evidence>
<keyword evidence="3" id="KW-0411">Iron-sulfur</keyword>
<dbReference type="PROSITE" id="PS51379">
    <property type="entry name" value="4FE4S_FER_2"/>
    <property type="match status" value="2"/>
</dbReference>
<sequence>MIFYFSGTGNSQLAAKQIAETVKDEVVPINKFLKEGKNGTFHSEKPFVFVTPTYAWRIPKVVERWIQDSSFAGNLNVYFILTCGESCGNAAAYAQKLCGEKGLQFCGLASVAMPENYIAMFPSPNETECRAIIERAKPALAAIAAQIERGEPLPAPASSFRDKLLSGPINVLYYPLFVHDRGFAVSDACVSCGRCAQRCPLNNIDMINGKPVWKGNCTHCMACIAGCPVGTIEYKTASKGRHRHYIMED</sequence>
<reference evidence="5" key="1">
    <citation type="submission" date="2020-08" db="EMBL/GenBank/DDBJ databases">
        <title>Genome public.</title>
        <authorList>
            <person name="Liu C."/>
            <person name="Sun Q."/>
        </authorList>
    </citation>
    <scope>NUCLEOTIDE SEQUENCE</scope>
    <source>
        <strain evidence="5">NSJ-31</strain>
    </source>
</reference>
<dbReference type="NCBIfam" id="NF038196">
    <property type="entry name" value="ferrodoxin_EFR1"/>
    <property type="match status" value="1"/>
</dbReference>
<evidence type="ECO:0000256" key="1">
    <source>
        <dbReference type="ARBA" id="ARBA00022723"/>
    </source>
</evidence>
<dbReference type="GO" id="GO:0051536">
    <property type="term" value="F:iron-sulfur cluster binding"/>
    <property type="evidence" value="ECO:0007669"/>
    <property type="project" value="UniProtKB-KW"/>
</dbReference>
<dbReference type="InterPro" id="IPR029039">
    <property type="entry name" value="Flavoprotein-like_sf"/>
</dbReference>
<dbReference type="Gene3D" id="3.30.70.20">
    <property type="match status" value="1"/>
</dbReference>
<dbReference type="SUPFAM" id="SSF54862">
    <property type="entry name" value="4Fe-4S ferredoxins"/>
    <property type="match status" value="1"/>
</dbReference>
<evidence type="ECO:0000313" key="6">
    <source>
        <dbReference type="Proteomes" id="UP000653127"/>
    </source>
</evidence>
<dbReference type="InterPro" id="IPR017896">
    <property type="entry name" value="4Fe4S_Fe-S-bd"/>
</dbReference>
<dbReference type="GO" id="GO:0046872">
    <property type="term" value="F:metal ion binding"/>
    <property type="evidence" value="ECO:0007669"/>
    <property type="project" value="UniProtKB-KW"/>
</dbReference>
<organism evidence="5 6">
    <name type="scientific">Ligaoa zhengdingensis</name>
    <dbReference type="NCBI Taxonomy" id="2763658"/>
    <lineage>
        <taxon>Bacteria</taxon>
        <taxon>Bacillati</taxon>
        <taxon>Bacillota</taxon>
        <taxon>Clostridia</taxon>
        <taxon>Eubacteriales</taxon>
        <taxon>Oscillospiraceae</taxon>
        <taxon>Ligaoa</taxon>
    </lineage>
</organism>
<gene>
    <name evidence="5" type="ORF">H8711_06790</name>
</gene>
<proteinExistence type="predicted"/>
<dbReference type="SUPFAM" id="SSF52218">
    <property type="entry name" value="Flavoproteins"/>
    <property type="match status" value="1"/>
</dbReference>
<evidence type="ECO:0000259" key="4">
    <source>
        <dbReference type="PROSITE" id="PS51379"/>
    </source>
</evidence>
<name>A0A926DYX3_9FIRM</name>
<dbReference type="InterPro" id="IPR017900">
    <property type="entry name" value="4Fe4S_Fe_S_CS"/>
</dbReference>